<accession>A0A9W6B6B2</accession>
<feature type="transmembrane region" description="Helical" evidence="1">
    <location>
        <begin position="20"/>
        <end position="40"/>
    </location>
</feature>
<keyword evidence="1" id="KW-0472">Membrane</keyword>
<reference evidence="2" key="1">
    <citation type="submission" date="2022-07" db="EMBL/GenBank/DDBJ databases">
        <title>Taxonomy of Novel Oxalotrophic and Methylotrophic Bacteria.</title>
        <authorList>
            <person name="Sahin N."/>
            <person name="Tani A."/>
        </authorList>
    </citation>
    <scope>NUCLEOTIDE SEQUENCE</scope>
    <source>
        <strain evidence="2">AM327</strain>
    </source>
</reference>
<protein>
    <submittedName>
        <fullName evidence="2">Uncharacterized protein</fullName>
    </submittedName>
</protein>
<organism evidence="2 3">
    <name type="scientific">Neptunitalea chrysea</name>
    <dbReference type="NCBI Taxonomy" id="1647581"/>
    <lineage>
        <taxon>Bacteria</taxon>
        <taxon>Pseudomonadati</taxon>
        <taxon>Bacteroidota</taxon>
        <taxon>Flavobacteriia</taxon>
        <taxon>Flavobacteriales</taxon>
        <taxon>Flavobacteriaceae</taxon>
        <taxon>Neptunitalea</taxon>
    </lineage>
</organism>
<keyword evidence="1" id="KW-0812">Transmembrane</keyword>
<proteinExistence type="predicted"/>
<keyword evidence="1" id="KW-1133">Transmembrane helix</keyword>
<keyword evidence="3" id="KW-1185">Reference proteome</keyword>
<dbReference type="Proteomes" id="UP001143545">
    <property type="component" value="Unassembled WGS sequence"/>
</dbReference>
<gene>
    <name evidence="2" type="ORF">NBRC110019_26820</name>
</gene>
<evidence type="ECO:0000313" key="2">
    <source>
        <dbReference type="EMBL" id="GLB53641.1"/>
    </source>
</evidence>
<evidence type="ECO:0000256" key="1">
    <source>
        <dbReference type="SAM" id="Phobius"/>
    </source>
</evidence>
<comment type="caution">
    <text evidence="2">The sequence shown here is derived from an EMBL/GenBank/DDBJ whole genome shotgun (WGS) entry which is preliminary data.</text>
</comment>
<evidence type="ECO:0000313" key="3">
    <source>
        <dbReference type="Proteomes" id="UP001143545"/>
    </source>
</evidence>
<dbReference type="AlphaFoldDB" id="A0A9W6B6B2"/>
<name>A0A9W6B6B2_9FLAO</name>
<dbReference type="EMBL" id="BRVP01000021">
    <property type="protein sequence ID" value="GLB53641.1"/>
    <property type="molecule type" value="Genomic_DNA"/>
</dbReference>
<sequence length="211" mass="22848">MSKFYSFGDSKNLQLMKPQLSLRVVFTVFSFFIISTYTFGQVGIGTTNPDTSAALDITSIDSGLLVPRMTNNEKLNISSPATGLLVYDTDNSCLSQNVGTASSPDWVCLTQAATRFFYLPSMNIDVSSTGTGRTVDLYNEYKSQFSSPLVSSSGASGSIPYFGATELEYYVTAYDTSVLENLSIDANGVMTYDVIDSASECSFINVVLVIK</sequence>